<comment type="caution">
    <text evidence="1">The sequence shown here is derived from an EMBL/GenBank/DDBJ whole genome shotgun (WGS) entry which is preliminary data.</text>
</comment>
<gene>
    <name evidence="1" type="ORF">ACFQDL_32505</name>
</gene>
<accession>A0ABW2A9T0</accession>
<dbReference type="RefSeq" id="WP_379914156.1">
    <property type="nucleotide sequence ID" value="NZ_JBHSWE010000002.1"/>
</dbReference>
<name>A0ABW2A9T0_9GAMM</name>
<proteinExistence type="predicted"/>
<keyword evidence="2" id="KW-1185">Reference proteome</keyword>
<sequence length="159" mass="17839">MKRYELIITERDVNEKLVYLNFGESLRDVVEKAVSDFEGCIIISMNNVPTEKQLESIGYSVREDSDLPGYWYFTDGSEGSDISHETRDAAAVEAFNHFIQSAFPLNAPAPRSIGEEVTWIDPDDGHSSGVYEVVKKSGEVYFLRSEAGVEVEALAHELR</sequence>
<evidence type="ECO:0000313" key="2">
    <source>
        <dbReference type="Proteomes" id="UP001596422"/>
    </source>
</evidence>
<evidence type="ECO:0000313" key="1">
    <source>
        <dbReference type="EMBL" id="MFC6674315.1"/>
    </source>
</evidence>
<organism evidence="1 2">
    <name type="scientific">Marinobacterium aestuariivivens</name>
    <dbReference type="NCBI Taxonomy" id="1698799"/>
    <lineage>
        <taxon>Bacteria</taxon>
        <taxon>Pseudomonadati</taxon>
        <taxon>Pseudomonadota</taxon>
        <taxon>Gammaproteobacteria</taxon>
        <taxon>Oceanospirillales</taxon>
        <taxon>Oceanospirillaceae</taxon>
        <taxon>Marinobacterium</taxon>
    </lineage>
</organism>
<protein>
    <submittedName>
        <fullName evidence="1">Uncharacterized protein</fullName>
    </submittedName>
</protein>
<reference evidence="2" key="1">
    <citation type="journal article" date="2019" name="Int. J. Syst. Evol. Microbiol.">
        <title>The Global Catalogue of Microorganisms (GCM) 10K type strain sequencing project: providing services to taxonomists for standard genome sequencing and annotation.</title>
        <authorList>
            <consortium name="The Broad Institute Genomics Platform"/>
            <consortium name="The Broad Institute Genome Sequencing Center for Infectious Disease"/>
            <person name="Wu L."/>
            <person name="Ma J."/>
        </authorList>
    </citation>
    <scope>NUCLEOTIDE SEQUENCE [LARGE SCALE GENOMIC DNA]</scope>
    <source>
        <strain evidence="2">NBRC 111756</strain>
    </source>
</reference>
<dbReference type="EMBL" id="JBHSWE010000002">
    <property type="protein sequence ID" value="MFC6674315.1"/>
    <property type="molecule type" value="Genomic_DNA"/>
</dbReference>
<dbReference type="Proteomes" id="UP001596422">
    <property type="component" value="Unassembled WGS sequence"/>
</dbReference>